<comment type="subcellular location">
    <subcellularLocation>
        <location evidence="1">Membrane</location>
        <topology evidence="1">Multi-pass membrane protein</topology>
    </subcellularLocation>
</comment>
<gene>
    <name evidence="9" type="ORF">M9Y10_035538</name>
</gene>
<feature type="transmembrane region" description="Helical" evidence="7">
    <location>
        <begin position="151"/>
        <end position="175"/>
    </location>
</feature>
<proteinExistence type="predicted"/>
<reference evidence="9 10" key="1">
    <citation type="submission" date="2024-04" db="EMBL/GenBank/DDBJ databases">
        <title>Tritrichomonas musculus Genome.</title>
        <authorList>
            <person name="Alves-Ferreira E."/>
            <person name="Grigg M."/>
            <person name="Lorenzi H."/>
            <person name="Galac M."/>
        </authorList>
    </citation>
    <scope>NUCLEOTIDE SEQUENCE [LARGE SCALE GENOMIC DNA]</scope>
    <source>
        <strain evidence="9 10">EAF2021</strain>
    </source>
</reference>
<dbReference type="EMBL" id="JAPFFF010000005">
    <property type="protein sequence ID" value="KAK8890753.1"/>
    <property type="molecule type" value="Genomic_DNA"/>
</dbReference>
<evidence type="ECO:0000256" key="7">
    <source>
        <dbReference type="SAM" id="Phobius"/>
    </source>
</evidence>
<dbReference type="InterPro" id="IPR017871">
    <property type="entry name" value="ABC_transporter-like_CS"/>
</dbReference>
<keyword evidence="5 7" id="KW-1133">Transmembrane helix</keyword>
<evidence type="ECO:0000256" key="2">
    <source>
        <dbReference type="ARBA" id="ARBA00022448"/>
    </source>
</evidence>
<dbReference type="Pfam" id="PF12698">
    <property type="entry name" value="ABC2_membrane_3"/>
    <property type="match status" value="1"/>
</dbReference>
<keyword evidence="10" id="KW-1185">Reference proteome</keyword>
<organism evidence="9 10">
    <name type="scientific">Tritrichomonas musculus</name>
    <dbReference type="NCBI Taxonomy" id="1915356"/>
    <lineage>
        <taxon>Eukaryota</taxon>
        <taxon>Metamonada</taxon>
        <taxon>Parabasalia</taxon>
        <taxon>Tritrichomonadida</taxon>
        <taxon>Tritrichomonadidae</taxon>
        <taxon>Tritrichomonas</taxon>
    </lineage>
</organism>
<evidence type="ECO:0000256" key="3">
    <source>
        <dbReference type="ARBA" id="ARBA00022692"/>
    </source>
</evidence>
<evidence type="ECO:0000256" key="5">
    <source>
        <dbReference type="ARBA" id="ARBA00022989"/>
    </source>
</evidence>
<dbReference type="PANTHER" id="PTHR19229:SF36">
    <property type="entry name" value="ATP-BINDING CASSETTE SUB-FAMILY A MEMBER 2"/>
    <property type="match status" value="1"/>
</dbReference>
<keyword evidence="3 7" id="KW-0812">Transmembrane</keyword>
<dbReference type="InterPro" id="IPR003439">
    <property type="entry name" value="ABC_transporter-like_ATP-bd"/>
</dbReference>
<evidence type="ECO:0000313" key="9">
    <source>
        <dbReference type="EMBL" id="KAK8890753.1"/>
    </source>
</evidence>
<feature type="transmembrane region" description="Helical" evidence="7">
    <location>
        <begin position="108"/>
        <end position="131"/>
    </location>
</feature>
<evidence type="ECO:0000259" key="8">
    <source>
        <dbReference type="PROSITE" id="PS50893"/>
    </source>
</evidence>
<feature type="transmembrane region" description="Helical" evidence="7">
    <location>
        <begin position="42"/>
        <end position="63"/>
    </location>
</feature>
<dbReference type="PANTHER" id="PTHR19229">
    <property type="entry name" value="ATP-BINDING CASSETTE TRANSPORTER SUBFAMILY A ABCA"/>
    <property type="match status" value="1"/>
</dbReference>
<feature type="transmembrane region" description="Helical" evidence="7">
    <location>
        <begin position="6"/>
        <end position="35"/>
    </location>
</feature>
<feature type="domain" description="ABC transporter" evidence="8">
    <location>
        <begin position="215"/>
        <end position="427"/>
    </location>
</feature>
<accession>A0ABR2KHX0</accession>
<protein>
    <recommendedName>
        <fullName evidence="8">ABC transporter domain-containing protein</fullName>
    </recommendedName>
</protein>
<sequence length="517" mass="58811">MGMSELAYWFTNFIFSFTISFVIYLYISIIYTFWYGLNGNDFGMILVLSLFFIIAEIWFQFFMTTLINNAEKWKNLTILLIMVTIILSFIFQFVTLKEKSTVSMVLNNIFCIFPISAYQLFLMQGYIANVADLPPFRWNDMNNKAYIFPPWIPLMWSIIDMVLYFILFVICNAVVPRAFGVSKIKLSNLFKRKKKLPIIGEESNSNSSLFDESAIEVSDLTKVYHGSRHIAALNSISFNIKRGEVIMINFISGGIKPTDGSISIFGKTINNNIGVCYQENVIIPQLSVQEHFELFGAFRGISKETLQSSIDYLSSNMQLDYILQNRAGDLSGGQKRKLCIGLSLLGNPEIVLMDEPTAGIDVQACQLIWKMISTLKDTTLLITSHALEEAEVVSSRLFILSEGIMPFTGTSTELREQFKCGYELRVDLNSDSIQNVLDFVKKYIPDAKIAQDIQDVILIPINLSISKFLLALRNDQNELGVVSYSFAVQQLEDMLLKSLDDMNQNTRILDSDLESFY</sequence>
<dbReference type="SUPFAM" id="SSF52540">
    <property type="entry name" value="P-loop containing nucleoside triphosphate hydrolases"/>
    <property type="match status" value="1"/>
</dbReference>
<dbReference type="PROSITE" id="PS00211">
    <property type="entry name" value="ABC_TRANSPORTER_1"/>
    <property type="match status" value="1"/>
</dbReference>
<dbReference type="PROSITE" id="PS50893">
    <property type="entry name" value="ABC_TRANSPORTER_2"/>
    <property type="match status" value="1"/>
</dbReference>
<keyword evidence="2" id="KW-0813">Transport</keyword>
<evidence type="ECO:0000313" key="10">
    <source>
        <dbReference type="Proteomes" id="UP001470230"/>
    </source>
</evidence>
<comment type="caution">
    <text evidence="9">The sequence shown here is derived from an EMBL/GenBank/DDBJ whole genome shotgun (WGS) entry which is preliminary data.</text>
</comment>
<dbReference type="InterPro" id="IPR026082">
    <property type="entry name" value="ABCA"/>
</dbReference>
<evidence type="ECO:0000256" key="6">
    <source>
        <dbReference type="ARBA" id="ARBA00023136"/>
    </source>
</evidence>
<dbReference type="InterPro" id="IPR013525">
    <property type="entry name" value="ABC2_TM"/>
</dbReference>
<evidence type="ECO:0000256" key="4">
    <source>
        <dbReference type="ARBA" id="ARBA00022737"/>
    </source>
</evidence>
<dbReference type="Proteomes" id="UP001470230">
    <property type="component" value="Unassembled WGS sequence"/>
</dbReference>
<keyword evidence="6 7" id="KW-0472">Membrane</keyword>
<dbReference type="InterPro" id="IPR027417">
    <property type="entry name" value="P-loop_NTPase"/>
</dbReference>
<feature type="transmembrane region" description="Helical" evidence="7">
    <location>
        <begin position="75"/>
        <end position="96"/>
    </location>
</feature>
<keyword evidence="4" id="KW-0677">Repeat</keyword>
<dbReference type="Pfam" id="PF00005">
    <property type="entry name" value="ABC_tran"/>
    <property type="match status" value="1"/>
</dbReference>
<name>A0ABR2KHX0_9EUKA</name>
<evidence type="ECO:0000256" key="1">
    <source>
        <dbReference type="ARBA" id="ARBA00004141"/>
    </source>
</evidence>
<dbReference type="Gene3D" id="3.40.50.300">
    <property type="entry name" value="P-loop containing nucleotide triphosphate hydrolases"/>
    <property type="match status" value="1"/>
</dbReference>